<evidence type="ECO:0000313" key="5">
    <source>
        <dbReference type="Proteomes" id="UP000805841"/>
    </source>
</evidence>
<dbReference type="PANTHER" id="PTHR34596">
    <property type="entry name" value="CHITOPORIN"/>
    <property type="match status" value="1"/>
</dbReference>
<evidence type="ECO:0000256" key="2">
    <source>
        <dbReference type="ARBA" id="ARBA00022448"/>
    </source>
</evidence>
<dbReference type="Proteomes" id="UP000805841">
    <property type="component" value="Unassembled WGS sequence"/>
</dbReference>
<keyword evidence="2" id="KW-0813">Transport</keyword>
<sequence>MGASGLSFMGRYVKGTDIKTTDTDDGKAWESDLQVSYVVQGGPVKGLMMRVRQVTYRSDVTANANEVRVITEYPISIF</sequence>
<dbReference type="PANTHER" id="PTHR34596:SF2">
    <property type="entry name" value="CHITOPORIN"/>
    <property type="match status" value="1"/>
</dbReference>
<dbReference type="InterPro" id="IPR005318">
    <property type="entry name" value="OM_porin_bac"/>
</dbReference>
<dbReference type="InterPro" id="IPR023614">
    <property type="entry name" value="Porin_dom_sf"/>
</dbReference>
<keyword evidence="3" id="KW-0732">Signal</keyword>
<evidence type="ECO:0000256" key="3">
    <source>
        <dbReference type="ARBA" id="ARBA00022729"/>
    </source>
</evidence>
<dbReference type="EMBL" id="JAAOCA010000016">
    <property type="protein sequence ID" value="MBD1599862.1"/>
    <property type="molecule type" value="Genomic_DNA"/>
</dbReference>
<accession>A0ABR7Z333</accession>
<gene>
    <name evidence="4" type="ORF">HAQ05_14285</name>
</gene>
<evidence type="ECO:0000313" key="4">
    <source>
        <dbReference type="EMBL" id="MBD1599862.1"/>
    </source>
</evidence>
<reference evidence="4 5" key="1">
    <citation type="journal article" date="2020" name="Insects">
        <title>Bacteria Belonging to Pseudomonas typographi sp. nov. from the Bark Beetle Ips typographus Have Genomic Potential to Aid in the Host Ecology.</title>
        <authorList>
            <person name="Peral-Aranega E."/>
            <person name="Saati-Santamaria Z."/>
            <person name="Kolarik M."/>
            <person name="Rivas R."/>
            <person name="Garcia-Fraile P."/>
        </authorList>
    </citation>
    <scope>NUCLEOTIDE SEQUENCE [LARGE SCALE GENOMIC DNA]</scope>
    <source>
        <strain evidence="4 5">CA3A</strain>
    </source>
</reference>
<comment type="caution">
    <text evidence="4">The sequence shown here is derived from an EMBL/GenBank/DDBJ whole genome shotgun (WGS) entry which is preliminary data.</text>
</comment>
<dbReference type="Gene3D" id="2.40.160.10">
    <property type="entry name" value="Porin"/>
    <property type="match status" value="1"/>
</dbReference>
<keyword evidence="5" id="KW-1185">Reference proteome</keyword>
<name>A0ABR7Z333_9PSED</name>
<comment type="similarity">
    <text evidence="1">Belongs to the outer membrane porin (Opr) (TC 1.B.25) family.</text>
</comment>
<organism evidence="4 5">
    <name type="scientific">Pseudomonas typographi</name>
    <dbReference type="NCBI Taxonomy" id="2715964"/>
    <lineage>
        <taxon>Bacteria</taxon>
        <taxon>Pseudomonadati</taxon>
        <taxon>Pseudomonadota</taxon>
        <taxon>Gammaproteobacteria</taxon>
        <taxon>Pseudomonadales</taxon>
        <taxon>Pseudomonadaceae</taxon>
        <taxon>Pseudomonas</taxon>
    </lineage>
</organism>
<proteinExistence type="inferred from homology"/>
<dbReference type="Pfam" id="PF03573">
    <property type="entry name" value="OprD"/>
    <property type="match status" value="1"/>
</dbReference>
<evidence type="ECO:0000256" key="1">
    <source>
        <dbReference type="ARBA" id="ARBA00009075"/>
    </source>
</evidence>
<protein>
    <submittedName>
        <fullName evidence="4">OprD family porin</fullName>
    </submittedName>
</protein>